<evidence type="ECO:0000256" key="3">
    <source>
        <dbReference type="ARBA" id="ARBA00022737"/>
    </source>
</evidence>
<evidence type="ECO:0000256" key="7">
    <source>
        <dbReference type="PROSITE-ProRule" id="PRU00703"/>
    </source>
</evidence>
<keyword evidence="2 8" id="KW-0812">Transmembrane</keyword>
<feature type="domain" description="CBS" evidence="10">
    <location>
        <begin position="268"/>
        <end position="325"/>
    </location>
</feature>
<gene>
    <name evidence="12" type="ORF">SAMN06264868_1149</name>
</gene>
<dbReference type="PROSITE" id="PS51371">
    <property type="entry name" value="CBS"/>
    <property type="match status" value="2"/>
</dbReference>
<dbReference type="InterPro" id="IPR016169">
    <property type="entry name" value="FAD-bd_PCMH_sub2"/>
</dbReference>
<dbReference type="InterPro" id="IPR036318">
    <property type="entry name" value="FAD-bd_PCMH-like_sf"/>
</dbReference>
<evidence type="ECO:0000259" key="11">
    <source>
        <dbReference type="PROSITE" id="PS51846"/>
    </source>
</evidence>
<evidence type="ECO:0000256" key="1">
    <source>
        <dbReference type="ARBA" id="ARBA00004141"/>
    </source>
</evidence>
<feature type="transmembrane region" description="Helical" evidence="9">
    <location>
        <begin position="58"/>
        <end position="82"/>
    </location>
</feature>
<dbReference type="InterPro" id="IPR000644">
    <property type="entry name" value="CBS_dom"/>
</dbReference>
<evidence type="ECO:0000313" key="12">
    <source>
        <dbReference type="EMBL" id="SMP15722.1"/>
    </source>
</evidence>
<dbReference type="PANTHER" id="PTHR22777:SF17">
    <property type="entry name" value="UPF0053 PROTEIN SLL0260"/>
    <property type="match status" value="1"/>
</dbReference>
<feature type="domain" description="CBS" evidence="10">
    <location>
        <begin position="207"/>
        <end position="266"/>
    </location>
</feature>
<proteinExistence type="predicted"/>
<dbReference type="SUPFAM" id="SSF56176">
    <property type="entry name" value="FAD-binding/transporter-associated domain-like"/>
    <property type="match status" value="1"/>
</dbReference>
<keyword evidence="5 7" id="KW-0129">CBS domain</keyword>
<dbReference type="SMART" id="SM01091">
    <property type="entry name" value="CorC_HlyC"/>
    <property type="match status" value="1"/>
</dbReference>
<protein>
    <submittedName>
        <fullName evidence="12">Hemolysin, contains CBS domains</fullName>
    </submittedName>
</protein>
<feature type="transmembrane region" description="Helical" evidence="9">
    <location>
        <begin position="6"/>
        <end position="28"/>
    </location>
</feature>
<evidence type="ECO:0000256" key="6">
    <source>
        <dbReference type="ARBA" id="ARBA00023136"/>
    </source>
</evidence>
<dbReference type="Pfam" id="PF03471">
    <property type="entry name" value="CorC_HlyC"/>
    <property type="match status" value="1"/>
</dbReference>
<dbReference type="InterPro" id="IPR044751">
    <property type="entry name" value="Ion_transp-like_CBS"/>
</dbReference>
<dbReference type="InterPro" id="IPR005170">
    <property type="entry name" value="Transptr-assoc_dom"/>
</dbReference>
<evidence type="ECO:0000259" key="10">
    <source>
        <dbReference type="PROSITE" id="PS51371"/>
    </source>
</evidence>
<dbReference type="AlphaFoldDB" id="A0AA46AEY9"/>
<keyword evidence="13" id="KW-1185">Reference proteome</keyword>
<keyword evidence="3" id="KW-0677">Repeat</keyword>
<dbReference type="Pfam" id="PF01595">
    <property type="entry name" value="CNNM"/>
    <property type="match status" value="1"/>
</dbReference>
<dbReference type="GO" id="GO:0005886">
    <property type="term" value="C:plasma membrane"/>
    <property type="evidence" value="ECO:0007669"/>
    <property type="project" value="TreeGrafter"/>
</dbReference>
<comment type="subcellular location">
    <subcellularLocation>
        <location evidence="1">Membrane</location>
        <topology evidence="1">Multi-pass membrane protein</topology>
    </subcellularLocation>
</comment>
<dbReference type="GO" id="GO:0050660">
    <property type="term" value="F:flavin adenine dinucleotide binding"/>
    <property type="evidence" value="ECO:0007669"/>
    <property type="project" value="InterPro"/>
</dbReference>
<dbReference type="CDD" id="cd04590">
    <property type="entry name" value="CBS_pair_CorC_HlyC_assoc"/>
    <property type="match status" value="1"/>
</dbReference>
<dbReference type="Proteomes" id="UP001157947">
    <property type="component" value="Unassembled WGS sequence"/>
</dbReference>
<accession>A0AA46AEY9</accession>
<feature type="domain" description="CNNM transmembrane" evidence="11">
    <location>
        <begin position="1"/>
        <end position="188"/>
    </location>
</feature>
<dbReference type="RefSeq" id="WP_265134747.1">
    <property type="nucleotide sequence ID" value="NZ_FXTX01000014.1"/>
</dbReference>
<evidence type="ECO:0000256" key="8">
    <source>
        <dbReference type="PROSITE-ProRule" id="PRU01193"/>
    </source>
</evidence>
<keyword evidence="4 8" id="KW-1133">Transmembrane helix</keyword>
<dbReference type="InterPro" id="IPR046342">
    <property type="entry name" value="CBS_dom_sf"/>
</dbReference>
<dbReference type="Gene3D" id="3.30.465.10">
    <property type="match status" value="1"/>
</dbReference>
<keyword evidence="6 8" id="KW-0472">Membrane</keyword>
<dbReference type="Pfam" id="PF00571">
    <property type="entry name" value="CBS"/>
    <property type="match status" value="2"/>
</dbReference>
<comment type="caution">
    <text evidence="12">The sequence shown here is derived from an EMBL/GenBank/DDBJ whole genome shotgun (WGS) entry which is preliminary data.</text>
</comment>
<dbReference type="InterPro" id="IPR002550">
    <property type="entry name" value="CNNM"/>
</dbReference>
<organism evidence="12 13">
    <name type="scientific">Venenivibrio stagnispumantis</name>
    <dbReference type="NCBI Taxonomy" id="407998"/>
    <lineage>
        <taxon>Bacteria</taxon>
        <taxon>Pseudomonadati</taxon>
        <taxon>Aquificota</taxon>
        <taxon>Aquificia</taxon>
        <taxon>Aquificales</taxon>
        <taxon>Hydrogenothermaceae</taxon>
        <taxon>Venenivibrio</taxon>
    </lineage>
</organism>
<dbReference type="PROSITE" id="PS51846">
    <property type="entry name" value="CNNM"/>
    <property type="match status" value="1"/>
</dbReference>
<evidence type="ECO:0000256" key="2">
    <source>
        <dbReference type="ARBA" id="ARBA00022692"/>
    </source>
</evidence>
<feature type="transmembrane region" description="Helical" evidence="9">
    <location>
        <begin position="97"/>
        <end position="118"/>
    </location>
</feature>
<dbReference type="PANTHER" id="PTHR22777">
    <property type="entry name" value="HEMOLYSIN-RELATED"/>
    <property type="match status" value="1"/>
</dbReference>
<evidence type="ECO:0000313" key="13">
    <source>
        <dbReference type="Proteomes" id="UP001157947"/>
    </source>
</evidence>
<dbReference type="SUPFAM" id="SSF54631">
    <property type="entry name" value="CBS-domain pair"/>
    <property type="match status" value="1"/>
</dbReference>
<sequence length="415" mass="48106">MISYIITVAFFIFLEGLFSGSEIALFSVNKSKLKYQAKEGDKKAEKIYNLLEKHFTEYVGTALIGTTLSIVIATTVFVSFLYDLANFVPFIHSKEEILAESLIIFTLIFGEIIPKSIFQHYAEKLIFFIVPFLEFFRKIFKIFLIFANILTKIIYKIFNIKAPFERIYTREEILDMILSESEDIPNIEKKIISNVIIFKNRRLGEIVIPLIDVIMISDDKKVADAIEIFKETGFSRIPIYRKRVDNIIGVIRAYDVINANPSDNIVKYLKGIRYIPEFTNLPNVLKGFKHYKDHMAVVVDERGVTIGIITINDVLAEIVGQIKDKTTKKEQNLIKEQTDKYIVFDGRIEIKEVETILQDRFPSGPYETLGGMIIYHLGRMARRNEVIVINNYKFTILQIEKRRIKEIKIEVLDNL</sequence>
<dbReference type="SMART" id="SM00116">
    <property type="entry name" value="CBS"/>
    <property type="match status" value="2"/>
</dbReference>
<evidence type="ECO:0000256" key="4">
    <source>
        <dbReference type="ARBA" id="ARBA00022989"/>
    </source>
</evidence>
<name>A0AA46AEY9_9AQUI</name>
<reference evidence="12" key="1">
    <citation type="submission" date="2017-05" db="EMBL/GenBank/DDBJ databases">
        <authorList>
            <person name="Varghese N."/>
            <person name="Submissions S."/>
        </authorList>
    </citation>
    <scope>NUCLEOTIDE SEQUENCE</scope>
    <source>
        <strain evidence="12">DSM 18763</strain>
    </source>
</reference>
<evidence type="ECO:0000256" key="9">
    <source>
        <dbReference type="SAM" id="Phobius"/>
    </source>
</evidence>
<dbReference type="EMBL" id="FXTX01000014">
    <property type="protein sequence ID" value="SMP15722.1"/>
    <property type="molecule type" value="Genomic_DNA"/>
</dbReference>
<evidence type="ECO:0000256" key="5">
    <source>
        <dbReference type="ARBA" id="ARBA00023122"/>
    </source>
</evidence>
<dbReference type="Gene3D" id="3.10.580.10">
    <property type="entry name" value="CBS-domain"/>
    <property type="match status" value="1"/>
</dbReference>